<evidence type="ECO:0000256" key="1">
    <source>
        <dbReference type="SAM" id="MobiDB-lite"/>
    </source>
</evidence>
<dbReference type="KEGG" id="tko:TK0783"/>
<dbReference type="GeneID" id="78447298"/>
<keyword evidence="2" id="KW-1133">Transmembrane helix</keyword>
<dbReference type="EMBL" id="AP006878">
    <property type="protein sequence ID" value="BAD84972.1"/>
    <property type="molecule type" value="Genomic_DNA"/>
</dbReference>
<evidence type="ECO:0000256" key="2">
    <source>
        <dbReference type="SAM" id="Phobius"/>
    </source>
</evidence>
<gene>
    <name evidence="3" type="ordered locus">TK0783</name>
</gene>
<dbReference type="HOGENOM" id="CLU_2353350_0_0_2"/>
<dbReference type="eggNOG" id="arCOG07132">
    <property type="taxonomic scope" value="Archaea"/>
</dbReference>
<dbReference type="AlphaFoldDB" id="Q5JH97"/>
<keyword evidence="2" id="KW-0472">Membrane</keyword>
<proteinExistence type="predicted"/>
<protein>
    <submittedName>
        <fullName evidence="3">Hypothetical membrane protein, conserved</fullName>
    </submittedName>
</protein>
<feature type="transmembrane region" description="Helical" evidence="2">
    <location>
        <begin position="12"/>
        <end position="29"/>
    </location>
</feature>
<keyword evidence="2" id="KW-0812">Transmembrane</keyword>
<feature type="transmembrane region" description="Helical" evidence="2">
    <location>
        <begin position="49"/>
        <end position="66"/>
    </location>
</feature>
<dbReference type="PATRIC" id="fig|69014.16.peg.763"/>
<evidence type="ECO:0000313" key="4">
    <source>
        <dbReference type="Proteomes" id="UP000000536"/>
    </source>
</evidence>
<dbReference type="RefSeq" id="WP_011249734.1">
    <property type="nucleotide sequence ID" value="NC_006624.1"/>
</dbReference>
<keyword evidence="4" id="KW-1185">Reference proteome</keyword>
<dbReference type="EnsemblBacteria" id="BAD84972">
    <property type="protein sequence ID" value="BAD84972"/>
    <property type="gene ID" value="TK0783"/>
</dbReference>
<name>Q5JH97_THEKO</name>
<feature type="region of interest" description="Disordered" evidence="1">
    <location>
        <begin position="84"/>
        <end position="103"/>
    </location>
</feature>
<dbReference type="Proteomes" id="UP000000536">
    <property type="component" value="Chromosome"/>
</dbReference>
<sequence>MGMEERWGKIAEYIVEAVLIAWLGYLFLYQNYLLHNWHRGLPLPSKTPYIILGVLMGATFLAFELWRNRNVLFDGRSQGIAEVHPENSVPENFEDVSSSDAEV</sequence>
<accession>Q5JH97</accession>
<organism evidence="3 4">
    <name type="scientific">Thermococcus kodakarensis (strain ATCC BAA-918 / JCM 12380 / KOD1)</name>
    <name type="common">Pyrococcus kodakaraensis (strain KOD1)</name>
    <dbReference type="NCBI Taxonomy" id="69014"/>
    <lineage>
        <taxon>Archaea</taxon>
        <taxon>Methanobacteriati</taxon>
        <taxon>Methanobacteriota</taxon>
        <taxon>Thermococci</taxon>
        <taxon>Thermococcales</taxon>
        <taxon>Thermococcaceae</taxon>
        <taxon>Thermococcus</taxon>
    </lineage>
</organism>
<evidence type="ECO:0000313" key="3">
    <source>
        <dbReference type="EMBL" id="BAD84972.1"/>
    </source>
</evidence>
<dbReference type="InParanoid" id="Q5JH97"/>
<reference evidence="3 4" key="1">
    <citation type="journal article" date="2005" name="Genome Res.">
        <title>Complete genome sequence of the hyperthermophilic archaeon Thermococcus kodakaraensis KOD1 and comparison with Pyrococcus genomes.</title>
        <authorList>
            <person name="Fukui T."/>
            <person name="Atomi H."/>
            <person name="Kanai T."/>
            <person name="Matsumi R."/>
            <person name="Fujiwara S."/>
            <person name="Imanaka T."/>
        </authorList>
    </citation>
    <scope>NUCLEOTIDE SEQUENCE [LARGE SCALE GENOMIC DNA]</scope>
    <source>
        <strain evidence="4">ATCC BAA-918 / JCM 12380 / KOD1</strain>
    </source>
</reference>